<keyword evidence="3" id="KW-1133">Transmembrane helix</keyword>
<organism evidence="6 7">
    <name type="scientific">Luteipulveratus flavus</name>
    <dbReference type="NCBI Taxonomy" id="3031728"/>
    <lineage>
        <taxon>Bacteria</taxon>
        <taxon>Bacillati</taxon>
        <taxon>Actinomycetota</taxon>
        <taxon>Actinomycetes</taxon>
        <taxon>Micrococcales</taxon>
        <taxon>Dermacoccaceae</taxon>
        <taxon>Luteipulveratus</taxon>
    </lineage>
</organism>
<keyword evidence="2" id="KW-0812">Transmembrane</keyword>
<sequence length="266" mass="28611">MAVHKRADRALKIAAIAQLVNAAEGMVGHRQFGRNALLAGRSATRTSIVPAPFRRALDTRRGALAVHGLALVGALGQLAGGPQRRKTHIAAAAASLASNKLFELRNPYGRDGADQMLGVLYSYRVATAVIPDPEISDDLFLRAVNAQATISYAAAGLAKAISAEWLSGNALELILKTNVYGSTPVARAIRERPGISRTLTWSTVIWESSYPLIYLLAPRQAKLALHGMKAFHIGIAYTMGLPRFFWAFSGAHEAISYVIEERGGVR</sequence>
<dbReference type="Proteomes" id="UP001528912">
    <property type="component" value="Unassembled WGS sequence"/>
</dbReference>
<protein>
    <recommendedName>
        <fullName evidence="5">HTTM-like domain-containing protein</fullName>
    </recommendedName>
</protein>
<comment type="subcellular location">
    <subcellularLocation>
        <location evidence="1">Endomembrane system</location>
        <topology evidence="1">Multi-pass membrane protein</topology>
    </subcellularLocation>
</comment>
<evidence type="ECO:0000256" key="3">
    <source>
        <dbReference type="ARBA" id="ARBA00022989"/>
    </source>
</evidence>
<dbReference type="InterPro" id="IPR011020">
    <property type="entry name" value="HTTM-like"/>
</dbReference>
<dbReference type="RefSeq" id="WP_277192149.1">
    <property type="nucleotide sequence ID" value="NZ_JAROAV010000028.1"/>
</dbReference>
<keyword evidence="4" id="KW-0472">Membrane</keyword>
<accession>A0ABT6C7C6</accession>
<gene>
    <name evidence="6" type="ORF">P4R38_10920</name>
</gene>
<dbReference type="PANTHER" id="PTHR39535:SF2">
    <property type="entry name" value="HTTM DOMAIN-CONTAINING PROTEIN"/>
    <property type="match status" value="1"/>
</dbReference>
<evidence type="ECO:0000256" key="4">
    <source>
        <dbReference type="ARBA" id="ARBA00023136"/>
    </source>
</evidence>
<dbReference type="EMBL" id="JAROAV010000028">
    <property type="protein sequence ID" value="MDF8264758.1"/>
    <property type="molecule type" value="Genomic_DNA"/>
</dbReference>
<dbReference type="InterPro" id="IPR052964">
    <property type="entry name" value="Sporulation_signal_mat"/>
</dbReference>
<comment type="caution">
    <text evidence="6">The sequence shown here is derived from an EMBL/GenBank/DDBJ whole genome shotgun (WGS) entry which is preliminary data.</text>
</comment>
<reference evidence="6 7" key="1">
    <citation type="submission" date="2023-03" db="EMBL/GenBank/DDBJ databases">
        <title>YIM 133296 draft genome.</title>
        <authorList>
            <person name="Xiong L."/>
        </authorList>
    </citation>
    <scope>NUCLEOTIDE SEQUENCE [LARGE SCALE GENOMIC DNA]</scope>
    <source>
        <strain evidence="6 7">YIM 133296</strain>
    </source>
</reference>
<evidence type="ECO:0000256" key="2">
    <source>
        <dbReference type="ARBA" id="ARBA00022692"/>
    </source>
</evidence>
<feature type="domain" description="HTTM-like" evidence="5">
    <location>
        <begin position="6"/>
        <end position="260"/>
    </location>
</feature>
<dbReference type="SMART" id="SM00752">
    <property type="entry name" value="HTTM"/>
    <property type="match status" value="1"/>
</dbReference>
<evidence type="ECO:0000313" key="7">
    <source>
        <dbReference type="Proteomes" id="UP001528912"/>
    </source>
</evidence>
<keyword evidence="7" id="KW-1185">Reference proteome</keyword>
<proteinExistence type="predicted"/>
<evidence type="ECO:0000256" key="1">
    <source>
        <dbReference type="ARBA" id="ARBA00004127"/>
    </source>
</evidence>
<name>A0ABT6C7C6_9MICO</name>
<evidence type="ECO:0000259" key="5">
    <source>
        <dbReference type="SMART" id="SM00752"/>
    </source>
</evidence>
<dbReference type="PANTHER" id="PTHR39535">
    <property type="entry name" value="SPORULATION-DELAYING PROTEIN SDPB"/>
    <property type="match status" value="1"/>
</dbReference>
<evidence type="ECO:0000313" key="6">
    <source>
        <dbReference type="EMBL" id="MDF8264758.1"/>
    </source>
</evidence>